<dbReference type="Proteomes" id="UP000595448">
    <property type="component" value="Chromosome"/>
</dbReference>
<gene>
    <name evidence="1" type="ORF">JIP62_01560</name>
</gene>
<reference evidence="1 2" key="1">
    <citation type="submission" date="2021-01" db="EMBL/GenBank/DDBJ databases">
        <title>Brevundimonas vitis sp. nov., an bacterium isolated from grape (Vitis vinifera).</title>
        <authorList>
            <person name="Jiang L."/>
            <person name="Lee J."/>
        </authorList>
    </citation>
    <scope>NUCLEOTIDE SEQUENCE [LARGE SCALE GENOMIC DNA]</scope>
    <source>
        <strain evidence="1 2">GRTSA-9</strain>
    </source>
</reference>
<sequence length="196" mass="20924">MIDPNAEIQKDRRPAIVICAYDSDQSGWDPIEDLSGEPWSPQGARTVPVAAADPETLASTLSAHLSSSTCRAVLLIGRTRRSDAFRLQMRAENRSLTGGHRADVTGPALARATVPVAEIIRALKDAGLEADATSDAEDDTGSYLLYRVLTSLPYGLDAPAIGLLRVPDQAEDEAVQRGVKITATAIARHLSPLARN</sequence>
<dbReference type="SUPFAM" id="SSF53182">
    <property type="entry name" value="Pyrrolidone carboxyl peptidase (pyroglutamate aminopeptidase)"/>
    <property type="match status" value="1"/>
</dbReference>
<proteinExistence type="predicted"/>
<dbReference type="EMBL" id="CP067977">
    <property type="protein sequence ID" value="QQQ18859.1"/>
    <property type="molecule type" value="Genomic_DNA"/>
</dbReference>
<evidence type="ECO:0008006" key="3">
    <source>
        <dbReference type="Google" id="ProtNLM"/>
    </source>
</evidence>
<accession>A0ABX7BMR4</accession>
<protein>
    <recommendedName>
        <fullName evidence="3">Pyrrolidone-carboxylate peptidase</fullName>
    </recommendedName>
</protein>
<keyword evidence="2" id="KW-1185">Reference proteome</keyword>
<dbReference type="RefSeq" id="WP_201103213.1">
    <property type="nucleotide sequence ID" value="NZ_CP067977.1"/>
</dbReference>
<dbReference type="InterPro" id="IPR036440">
    <property type="entry name" value="Peptidase_C15-like_sf"/>
</dbReference>
<dbReference type="Gene3D" id="3.40.630.20">
    <property type="entry name" value="Peptidase C15, pyroglutamyl peptidase I-like"/>
    <property type="match status" value="1"/>
</dbReference>
<evidence type="ECO:0000313" key="2">
    <source>
        <dbReference type="Proteomes" id="UP000595448"/>
    </source>
</evidence>
<organism evidence="1 2">
    <name type="scientific">Brevundimonas vitisensis</name>
    <dbReference type="NCBI Taxonomy" id="2800818"/>
    <lineage>
        <taxon>Bacteria</taxon>
        <taxon>Pseudomonadati</taxon>
        <taxon>Pseudomonadota</taxon>
        <taxon>Alphaproteobacteria</taxon>
        <taxon>Caulobacterales</taxon>
        <taxon>Caulobacteraceae</taxon>
        <taxon>Brevundimonas</taxon>
    </lineage>
</organism>
<evidence type="ECO:0000313" key="1">
    <source>
        <dbReference type="EMBL" id="QQQ18859.1"/>
    </source>
</evidence>
<name>A0ABX7BMR4_9CAUL</name>